<keyword evidence="12" id="KW-0328">Glycosyltransferase</keyword>
<evidence type="ECO:0000256" key="20">
    <source>
        <dbReference type="ARBA" id="ARBA00023136"/>
    </source>
</evidence>
<keyword evidence="9" id="KW-0997">Cell inner membrane</keyword>
<gene>
    <name evidence="32" type="ORF">Q4490_08805</name>
</gene>
<comment type="catalytic activity">
    <reaction evidence="26">
        <text>[GlcNAc-(1-&gt;4)-Mur2Ac(oyl-L-Ala-gamma-D-Glu-L-Lys-D-Ala-D-Ala)](n)-di-trans,octa-cis-undecaprenyl diphosphate + beta-D-GlcNAc-(1-&gt;4)-Mur2Ac(oyl-L-Ala-gamma-D-Glu-L-Lys-D-Ala-D-Ala)-di-trans,octa-cis-undecaprenyl diphosphate = [GlcNAc-(1-&gt;4)-Mur2Ac(oyl-L-Ala-gamma-D-Glu-L-Lys-D-Ala-D-Ala)](n+1)-di-trans,octa-cis-undecaprenyl diphosphate + di-trans,octa-cis-undecaprenyl diphosphate + H(+)</text>
        <dbReference type="Rhea" id="RHEA:23708"/>
        <dbReference type="Rhea" id="RHEA-COMP:9602"/>
        <dbReference type="Rhea" id="RHEA-COMP:9603"/>
        <dbReference type="ChEBI" id="CHEBI:15378"/>
        <dbReference type="ChEBI" id="CHEBI:58405"/>
        <dbReference type="ChEBI" id="CHEBI:60033"/>
        <dbReference type="ChEBI" id="CHEBI:78435"/>
        <dbReference type="EC" id="2.4.99.28"/>
    </reaction>
</comment>
<dbReference type="Pfam" id="PF17092">
    <property type="entry name" value="PCB_OB"/>
    <property type="match status" value="1"/>
</dbReference>
<feature type="domain" description="Penicillin-binding protein OB-like" evidence="31">
    <location>
        <begin position="320"/>
        <end position="426"/>
    </location>
</feature>
<dbReference type="Proteomes" id="UP001169862">
    <property type="component" value="Unassembled WGS sequence"/>
</dbReference>
<keyword evidence="16" id="KW-0133">Cell shape</keyword>
<organism evidence="32 33">
    <name type="scientific">Neptunomonas phycophila</name>
    <dbReference type="NCBI Taxonomy" id="1572645"/>
    <lineage>
        <taxon>Bacteria</taxon>
        <taxon>Pseudomonadati</taxon>
        <taxon>Pseudomonadota</taxon>
        <taxon>Gammaproteobacteria</taxon>
        <taxon>Oceanospirillales</taxon>
        <taxon>Oceanospirillaceae</taxon>
        <taxon>Neptunomonas</taxon>
    </lineage>
</organism>
<evidence type="ECO:0000256" key="14">
    <source>
        <dbReference type="ARBA" id="ARBA00022692"/>
    </source>
</evidence>
<evidence type="ECO:0000259" key="31">
    <source>
        <dbReference type="Pfam" id="PF17092"/>
    </source>
</evidence>
<evidence type="ECO:0000256" key="3">
    <source>
        <dbReference type="ARBA" id="ARBA00004752"/>
    </source>
</evidence>
<dbReference type="Pfam" id="PF00905">
    <property type="entry name" value="Transpeptidase"/>
    <property type="match status" value="1"/>
</dbReference>
<evidence type="ECO:0000256" key="7">
    <source>
        <dbReference type="ARBA" id="ARBA00018638"/>
    </source>
</evidence>
<dbReference type="AlphaFoldDB" id="A0AAW7XK68"/>
<dbReference type="RefSeq" id="WP_303549974.1">
    <property type="nucleotide sequence ID" value="NZ_JAUOPG010000005.1"/>
</dbReference>
<dbReference type="PANTHER" id="PTHR32282">
    <property type="entry name" value="BINDING PROTEIN TRANSPEPTIDASE, PUTATIVE-RELATED"/>
    <property type="match status" value="1"/>
</dbReference>
<evidence type="ECO:0000256" key="1">
    <source>
        <dbReference type="ARBA" id="ARBA00002624"/>
    </source>
</evidence>
<keyword evidence="13" id="KW-0808">Transferase</keyword>
<keyword evidence="8" id="KW-1003">Cell membrane</keyword>
<dbReference type="GO" id="GO:0008955">
    <property type="term" value="F:peptidoglycan glycosyltransferase activity"/>
    <property type="evidence" value="ECO:0007669"/>
    <property type="project" value="UniProtKB-EC"/>
</dbReference>
<evidence type="ECO:0000256" key="22">
    <source>
        <dbReference type="ARBA" id="ARBA00023268"/>
    </source>
</evidence>
<comment type="pathway">
    <text evidence="3">Cell wall biogenesis; peptidoglycan biosynthesis.</text>
</comment>
<feature type="domain" description="Glycosyl transferase family 51" evidence="30">
    <location>
        <begin position="58"/>
        <end position="234"/>
    </location>
</feature>
<evidence type="ECO:0000256" key="26">
    <source>
        <dbReference type="ARBA" id="ARBA00049902"/>
    </source>
</evidence>
<keyword evidence="14 28" id="KW-0812">Transmembrane</keyword>
<dbReference type="InterPro" id="IPR001264">
    <property type="entry name" value="Glyco_trans_51"/>
</dbReference>
<comment type="subcellular location">
    <subcellularLocation>
        <location evidence="2">Cell inner membrane</location>
        <topology evidence="2">Single-pass type II membrane protein</topology>
    </subcellularLocation>
</comment>
<evidence type="ECO:0000256" key="18">
    <source>
        <dbReference type="ARBA" id="ARBA00022984"/>
    </source>
</evidence>
<dbReference type="InterPro" id="IPR012338">
    <property type="entry name" value="Beta-lactam/transpept-like"/>
</dbReference>
<feature type="transmembrane region" description="Helical" evidence="28">
    <location>
        <begin position="7"/>
        <end position="30"/>
    </location>
</feature>
<reference evidence="32" key="1">
    <citation type="submission" date="2023-07" db="EMBL/GenBank/DDBJ databases">
        <title>Genome content predicts the carbon catabolic preferences of heterotrophic bacteria.</title>
        <authorList>
            <person name="Gralka M."/>
        </authorList>
    </citation>
    <scope>NUCLEOTIDE SEQUENCE</scope>
    <source>
        <strain evidence="32">I2M16</strain>
    </source>
</reference>
<dbReference type="GO" id="GO:0071555">
    <property type="term" value="P:cell wall organization"/>
    <property type="evidence" value="ECO:0007669"/>
    <property type="project" value="UniProtKB-KW"/>
</dbReference>
<dbReference type="Gene3D" id="1.10.3810.10">
    <property type="entry name" value="Biosynthetic peptidoglycan transglycosylase-like"/>
    <property type="match status" value="1"/>
</dbReference>
<dbReference type="InterPro" id="IPR031376">
    <property type="entry name" value="PCB_OB"/>
</dbReference>
<comment type="similarity">
    <text evidence="5">In the N-terminal section; belongs to the glycosyltransferase 51 family.</text>
</comment>
<keyword evidence="23" id="KW-0961">Cell wall biogenesis/degradation</keyword>
<dbReference type="SUPFAM" id="SSF53955">
    <property type="entry name" value="Lysozyme-like"/>
    <property type="match status" value="1"/>
</dbReference>
<evidence type="ECO:0000256" key="19">
    <source>
        <dbReference type="ARBA" id="ARBA00022989"/>
    </source>
</evidence>
<dbReference type="InterPro" id="IPR036950">
    <property type="entry name" value="PBP_transglycosylase"/>
</dbReference>
<comment type="function">
    <text evidence="1">Cell wall formation. Synthesis of cross-linked peptidoglycan from the lipid intermediates. The enzyme has a penicillin-insensitive transglycosylase N-terminal domain (formation of linear glycan strands) and a penicillin-sensitive transpeptidase C-terminal domain (cross-linking of the peptide subunits).</text>
</comment>
<feature type="domain" description="Penicillin-binding protein transpeptidase" evidence="29">
    <location>
        <begin position="428"/>
        <end position="681"/>
    </location>
</feature>
<evidence type="ECO:0000256" key="10">
    <source>
        <dbReference type="ARBA" id="ARBA00022645"/>
    </source>
</evidence>
<evidence type="ECO:0000256" key="4">
    <source>
        <dbReference type="ARBA" id="ARBA00007090"/>
    </source>
</evidence>
<keyword evidence="22" id="KW-0511">Multifunctional enzyme</keyword>
<evidence type="ECO:0000256" key="12">
    <source>
        <dbReference type="ARBA" id="ARBA00022676"/>
    </source>
</evidence>
<evidence type="ECO:0000256" key="6">
    <source>
        <dbReference type="ARBA" id="ARBA00012448"/>
    </source>
</evidence>
<keyword evidence="18" id="KW-0573">Peptidoglycan synthesis</keyword>
<comment type="pathway">
    <text evidence="27">Glycan biosynthesis.</text>
</comment>
<dbReference type="SUPFAM" id="SSF56601">
    <property type="entry name" value="beta-lactamase/transpeptidase-like"/>
    <property type="match status" value="1"/>
</dbReference>
<proteinExistence type="inferred from homology"/>
<dbReference type="InterPro" id="IPR050396">
    <property type="entry name" value="Glycosyltr_51/Transpeptidase"/>
</dbReference>
<evidence type="ECO:0000256" key="28">
    <source>
        <dbReference type="SAM" id="Phobius"/>
    </source>
</evidence>
<keyword evidence="21" id="KW-0046">Antibiotic resistance</keyword>
<evidence type="ECO:0000256" key="5">
    <source>
        <dbReference type="ARBA" id="ARBA00007739"/>
    </source>
</evidence>
<dbReference type="GO" id="GO:0006508">
    <property type="term" value="P:proteolysis"/>
    <property type="evidence" value="ECO:0007669"/>
    <property type="project" value="UniProtKB-KW"/>
</dbReference>
<dbReference type="GO" id="GO:0005886">
    <property type="term" value="C:plasma membrane"/>
    <property type="evidence" value="ECO:0007669"/>
    <property type="project" value="UniProtKB-SubCell"/>
</dbReference>
<evidence type="ECO:0000259" key="30">
    <source>
        <dbReference type="Pfam" id="PF00912"/>
    </source>
</evidence>
<evidence type="ECO:0000256" key="24">
    <source>
        <dbReference type="ARBA" id="ARBA00034000"/>
    </source>
</evidence>
<protein>
    <recommendedName>
        <fullName evidence="7">Penicillin-binding protein 1A</fullName>
        <ecNumber evidence="25">2.4.99.28</ecNumber>
        <ecNumber evidence="6">3.4.16.4</ecNumber>
    </recommendedName>
</protein>
<evidence type="ECO:0000256" key="9">
    <source>
        <dbReference type="ARBA" id="ARBA00022519"/>
    </source>
</evidence>
<dbReference type="GO" id="GO:0046677">
    <property type="term" value="P:response to antibiotic"/>
    <property type="evidence" value="ECO:0007669"/>
    <property type="project" value="UniProtKB-KW"/>
</dbReference>
<dbReference type="EC" id="2.4.99.28" evidence="25"/>
<comment type="catalytic activity">
    <reaction evidence="24">
        <text>Preferential cleavage: (Ac)2-L-Lys-D-Ala-|-D-Ala. Also transpeptidation of peptidyl-alanyl moieties that are N-acyl substituents of D-alanine.</text>
        <dbReference type="EC" id="3.4.16.4"/>
    </reaction>
</comment>
<evidence type="ECO:0000256" key="15">
    <source>
        <dbReference type="ARBA" id="ARBA00022801"/>
    </source>
</evidence>
<keyword evidence="17" id="KW-0735">Signal-anchor</keyword>
<dbReference type="InterPro" id="IPR001460">
    <property type="entry name" value="PCN-bd_Tpept"/>
</dbReference>
<dbReference type="FunFam" id="1.10.3810.10:FF:000003">
    <property type="entry name" value="Penicillin-binding protein 1a"/>
    <property type="match status" value="1"/>
</dbReference>
<evidence type="ECO:0000256" key="17">
    <source>
        <dbReference type="ARBA" id="ARBA00022968"/>
    </source>
</evidence>
<evidence type="ECO:0000256" key="2">
    <source>
        <dbReference type="ARBA" id="ARBA00004249"/>
    </source>
</evidence>
<evidence type="ECO:0000313" key="32">
    <source>
        <dbReference type="EMBL" id="MDO6453664.1"/>
    </source>
</evidence>
<dbReference type="GO" id="GO:0008658">
    <property type="term" value="F:penicillin binding"/>
    <property type="evidence" value="ECO:0007669"/>
    <property type="project" value="InterPro"/>
</dbReference>
<keyword evidence="20 28" id="KW-0472">Membrane</keyword>
<evidence type="ECO:0000256" key="21">
    <source>
        <dbReference type="ARBA" id="ARBA00023251"/>
    </source>
</evidence>
<accession>A0AAW7XK68</accession>
<dbReference type="EMBL" id="JAUOPG010000005">
    <property type="protein sequence ID" value="MDO6453664.1"/>
    <property type="molecule type" value="Genomic_DNA"/>
</dbReference>
<dbReference type="GO" id="GO:0009252">
    <property type="term" value="P:peptidoglycan biosynthetic process"/>
    <property type="evidence" value="ECO:0007669"/>
    <property type="project" value="UniProtKB-KW"/>
</dbReference>
<evidence type="ECO:0000256" key="8">
    <source>
        <dbReference type="ARBA" id="ARBA00022475"/>
    </source>
</evidence>
<comment type="caution">
    <text evidence="32">The sequence shown here is derived from an EMBL/GenBank/DDBJ whole genome shotgun (WGS) entry which is preliminary data.</text>
</comment>
<evidence type="ECO:0000256" key="27">
    <source>
        <dbReference type="ARBA" id="ARBA00060592"/>
    </source>
</evidence>
<evidence type="ECO:0000256" key="11">
    <source>
        <dbReference type="ARBA" id="ARBA00022670"/>
    </source>
</evidence>
<evidence type="ECO:0000313" key="33">
    <source>
        <dbReference type="Proteomes" id="UP001169862"/>
    </source>
</evidence>
<dbReference type="NCBIfam" id="TIGR02074">
    <property type="entry name" value="PBP_1a_fam"/>
    <property type="match status" value="1"/>
</dbReference>
<dbReference type="PANTHER" id="PTHR32282:SF27">
    <property type="entry name" value="PENICILLIN-BINDING PROTEIN 1A"/>
    <property type="match status" value="1"/>
</dbReference>
<keyword evidence="19 28" id="KW-1133">Transmembrane helix</keyword>
<keyword evidence="11" id="KW-0645">Protease</keyword>
<dbReference type="EC" id="3.4.16.4" evidence="6"/>
<evidence type="ECO:0000259" key="29">
    <source>
        <dbReference type="Pfam" id="PF00905"/>
    </source>
</evidence>
<evidence type="ECO:0000256" key="13">
    <source>
        <dbReference type="ARBA" id="ARBA00022679"/>
    </source>
</evidence>
<evidence type="ECO:0000256" key="16">
    <source>
        <dbReference type="ARBA" id="ARBA00022960"/>
    </source>
</evidence>
<evidence type="ECO:0000256" key="23">
    <source>
        <dbReference type="ARBA" id="ARBA00023316"/>
    </source>
</evidence>
<dbReference type="GO" id="GO:0008360">
    <property type="term" value="P:regulation of cell shape"/>
    <property type="evidence" value="ECO:0007669"/>
    <property type="project" value="UniProtKB-KW"/>
</dbReference>
<evidence type="ECO:0000256" key="25">
    <source>
        <dbReference type="ARBA" id="ARBA00044770"/>
    </source>
</evidence>
<keyword evidence="15" id="KW-0378">Hydrolase</keyword>
<dbReference type="Pfam" id="PF00912">
    <property type="entry name" value="Transgly"/>
    <property type="match status" value="1"/>
</dbReference>
<dbReference type="GO" id="GO:0030288">
    <property type="term" value="C:outer membrane-bounded periplasmic space"/>
    <property type="evidence" value="ECO:0007669"/>
    <property type="project" value="TreeGrafter"/>
</dbReference>
<comment type="similarity">
    <text evidence="4">In the C-terminal section; belongs to the transpeptidase family.</text>
</comment>
<dbReference type="Gene3D" id="3.40.710.10">
    <property type="entry name" value="DD-peptidase/beta-lactamase superfamily"/>
    <property type="match status" value="2"/>
</dbReference>
<name>A0AAW7XK68_9GAMM</name>
<dbReference type="InterPro" id="IPR023346">
    <property type="entry name" value="Lysozyme-like_dom_sf"/>
</dbReference>
<dbReference type="GO" id="GO:0009002">
    <property type="term" value="F:serine-type D-Ala-D-Ala carboxypeptidase activity"/>
    <property type="evidence" value="ECO:0007669"/>
    <property type="project" value="UniProtKB-EC"/>
</dbReference>
<keyword evidence="10" id="KW-0121">Carboxypeptidase</keyword>
<sequence>MRVLTWFCRITIIFIVLGSIIGGIAAFALYQHFVPQLPDVETLRDTKFQTPLKVLSSDGKLIAEFGEKKRIPVTYEQIPERFVQALQAAEDSRFFEHSGIDIKGLTRAAVQLVSTGRIQSGGSTITMQVAKNFFLSRDRTFERKFNEILLALKIERSLSKPEIFELYVNKIYLGHRSYGIQSAANVYYGKNIDELNLAQLAMIAGLPKAPSAYNPITNPSRALERRNWILGRMKELAFIPESEYQEATNSPVTAKYHTTEIELYAPYIAEIVRGELYEQYGEDLYTDGFTVHTTIDSQKQIFANRAVRDGLLSYVKRHGYRGPEKNHNITDLSNAEITQLLKDELMYTDLEPAIVVAIEDKTTKAIKKDGEEITIEWDGLKWAKPFKSVNAYGYDPKKPEDVVALGDVIRVLYVEDHWELSQVPKVQGAMVAMKPQTGAIEALVGGFSFAYNNFNRATQAYRQPGSNFKPFIYAAALENGYTPASVINDAPIVLDSTNMDNSWRPENSGRSFAGPTRLRVGLYRSRNLVSIRLLRALGIGTAIEYLGRFGFDTTKLPHNLSLSLGSADVTPLELITGYAAFANGGYKVTPNFIKKIEDGYGNTVFEANYPIVCSDCSDEQTTKAPRIMDSRANYLLYTILQDVIRRGTATAARVLKRNDLAGKTGTTNDQKDAWFTGYNRELVATAWVGYDQPSTLGKREYGGTAALPLWINFMRDALKDTPEAPVLKPGGIIQLRIDAATGMRASAGSGNTIYEYFSSDKTPGYGASAGYSGGKSTEDIF</sequence>